<comment type="caution">
    <text evidence="3">The sequence shown here is derived from an EMBL/GenBank/DDBJ whole genome shotgun (WGS) entry which is preliminary data.</text>
</comment>
<dbReference type="Gene3D" id="1.25.40.420">
    <property type="match status" value="1"/>
</dbReference>
<dbReference type="InterPro" id="IPR036404">
    <property type="entry name" value="Jacalin-like_lectin_dom_sf"/>
</dbReference>
<dbReference type="Proteomes" id="UP000596742">
    <property type="component" value="Unassembled WGS sequence"/>
</dbReference>
<name>A0A8B6CV85_MYTGA</name>
<evidence type="ECO:0000313" key="3">
    <source>
        <dbReference type="EMBL" id="VDI11100.1"/>
    </source>
</evidence>
<dbReference type="Pfam" id="PF07707">
    <property type="entry name" value="BACK"/>
    <property type="match status" value="1"/>
</dbReference>
<dbReference type="AlphaFoldDB" id="A0A8B6CV85"/>
<accession>A0A8B6CV85</accession>
<keyword evidence="4" id="KW-1185">Reference proteome</keyword>
<evidence type="ECO:0000259" key="2">
    <source>
        <dbReference type="Pfam" id="PF07707"/>
    </source>
</evidence>
<dbReference type="InterPro" id="IPR001229">
    <property type="entry name" value="Jacalin-like_lectin_dom"/>
</dbReference>
<sequence>MDTTVVSNFATKFKEATDDCDVQPLVIQCQNIIISNITISTAISLISFVKQFSLDKMSDAVVECISENFKVVVENGLLNQLPHEDFKFLLNNEKLAVFSHGIPVENYEACILATLGNYLSANNVDKEEFVLDLLGIIRLSDIPLDMLEHVIKECTELHAFKACICQKHRTKTLTSRKYSQSEKHLISFQEYASIPERYLERYKLDVVSYFNDSELIAINDKPKTIGVWIVRWEGYAVVGGLYIHYQIGTHLVHGKKPATHNILNEQEFTLQEDEVVSKIKIWHGMFIDNITFVTNMGRKFGPYGGNGGHRSDLDIPPSKRGYFHSFKGKVVKHRYANSIAYLQFNWIAFGGDGYMEILPTGSVFRSTTSGLEEFDRMLNIN</sequence>
<evidence type="ECO:0000313" key="4">
    <source>
        <dbReference type="Proteomes" id="UP000596742"/>
    </source>
</evidence>
<gene>
    <name evidence="3" type="ORF">MGAL_10B027099</name>
</gene>
<proteinExistence type="predicted"/>
<feature type="domain" description="Jacalin-type lectin" evidence="1">
    <location>
        <begin position="232"/>
        <end position="329"/>
    </location>
</feature>
<reference evidence="3" key="1">
    <citation type="submission" date="2018-11" db="EMBL/GenBank/DDBJ databases">
        <authorList>
            <person name="Alioto T."/>
            <person name="Alioto T."/>
        </authorList>
    </citation>
    <scope>NUCLEOTIDE SEQUENCE</scope>
</reference>
<organism evidence="3 4">
    <name type="scientific">Mytilus galloprovincialis</name>
    <name type="common">Mediterranean mussel</name>
    <dbReference type="NCBI Taxonomy" id="29158"/>
    <lineage>
        <taxon>Eukaryota</taxon>
        <taxon>Metazoa</taxon>
        <taxon>Spiralia</taxon>
        <taxon>Lophotrochozoa</taxon>
        <taxon>Mollusca</taxon>
        <taxon>Bivalvia</taxon>
        <taxon>Autobranchia</taxon>
        <taxon>Pteriomorphia</taxon>
        <taxon>Mytilida</taxon>
        <taxon>Mytiloidea</taxon>
        <taxon>Mytilidae</taxon>
        <taxon>Mytilinae</taxon>
        <taxon>Mytilus</taxon>
    </lineage>
</organism>
<evidence type="ECO:0008006" key="5">
    <source>
        <dbReference type="Google" id="ProtNLM"/>
    </source>
</evidence>
<dbReference type="EMBL" id="UYJE01002486">
    <property type="protein sequence ID" value="VDI11100.1"/>
    <property type="molecule type" value="Genomic_DNA"/>
</dbReference>
<protein>
    <recommendedName>
        <fullName evidence="5">Jacalin-type lectin domain-containing protein</fullName>
    </recommendedName>
</protein>
<dbReference type="InterPro" id="IPR011705">
    <property type="entry name" value="BACK"/>
</dbReference>
<feature type="domain" description="BACK" evidence="2">
    <location>
        <begin position="43"/>
        <end position="151"/>
    </location>
</feature>
<dbReference type="Gene3D" id="2.100.10.30">
    <property type="entry name" value="Jacalin-like lectin domain"/>
    <property type="match status" value="1"/>
</dbReference>
<dbReference type="OrthoDB" id="6071405at2759"/>
<dbReference type="CDD" id="cd14733">
    <property type="entry name" value="BACK"/>
    <property type="match status" value="1"/>
</dbReference>
<evidence type="ECO:0000259" key="1">
    <source>
        <dbReference type="Pfam" id="PF01419"/>
    </source>
</evidence>
<dbReference type="SUPFAM" id="SSF51101">
    <property type="entry name" value="Mannose-binding lectins"/>
    <property type="match status" value="1"/>
</dbReference>
<dbReference type="Pfam" id="PF01419">
    <property type="entry name" value="Jacalin"/>
    <property type="match status" value="1"/>
</dbReference>